<keyword evidence="2" id="KW-0285">Flavoprotein</keyword>
<dbReference type="AlphaFoldDB" id="A0LT16"/>
<dbReference type="FunCoup" id="A0LT16">
    <property type="interactions" value="180"/>
</dbReference>
<dbReference type="SUPFAM" id="SSF55424">
    <property type="entry name" value="FAD/NAD-linked reductases, dimerisation (C-terminal) domain"/>
    <property type="match status" value="1"/>
</dbReference>
<dbReference type="KEGG" id="ace:Acel_0803"/>
<evidence type="ECO:0000256" key="2">
    <source>
        <dbReference type="ARBA" id="ARBA00022630"/>
    </source>
</evidence>
<comment type="cofactor">
    <cofactor evidence="1">
        <name>FAD</name>
        <dbReference type="ChEBI" id="CHEBI:57692"/>
    </cofactor>
</comment>
<gene>
    <name evidence="7" type="ordered locus">Acel_0803</name>
</gene>
<dbReference type="PANTHER" id="PTHR43557:SF2">
    <property type="entry name" value="RIESKE DOMAIN-CONTAINING PROTEIN-RELATED"/>
    <property type="match status" value="1"/>
</dbReference>
<evidence type="ECO:0000259" key="5">
    <source>
        <dbReference type="Pfam" id="PF07992"/>
    </source>
</evidence>
<dbReference type="eggNOG" id="COG0446">
    <property type="taxonomic scope" value="Bacteria"/>
</dbReference>
<dbReference type="Gene3D" id="3.30.390.30">
    <property type="match status" value="1"/>
</dbReference>
<dbReference type="GO" id="GO:0016651">
    <property type="term" value="F:oxidoreductase activity, acting on NAD(P)H"/>
    <property type="evidence" value="ECO:0007669"/>
    <property type="project" value="TreeGrafter"/>
</dbReference>
<organism evidence="7 8">
    <name type="scientific">Acidothermus cellulolyticus (strain ATCC 43068 / DSM 8971 / 11B)</name>
    <dbReference type="NCBI Taxonomy" id="351607"/>
    <lineage>
        <taxon>Bacteria</taxon>
        <taxon>Bacillati</taxon>
        <taxon>Actinomycetota</taxon>
        <taxon>Actinomycetes</taxon>
        <taxon>Acidothermales</taxon>
        <taxon>Acidothermaceae</taxon>
        <taxon>Acidothermus</taxon>
    </lineage>
</organism>
<dbReference type="HOGENOM" id="CLU_003291_4_0_11"/>
<evidence type="ECO:0000313" key="8">
    <source>
        <dbReference type="Proteomes" id="UP000008221"/>
    </source>
</evidence>
<dbReference type="PRINTS" id="PR00368">
    <property type="entry name" value="FADPNR"/>
</dbReference>
<evidence type="ECO:0000256" key="1">
    <source>
        <dbReference type="ARBA" id="ARBA00001974"/>
    </source>
</evidence>
<dbReference type="STRING" id="351607.Acel_0803"/>
<dbReference type="PRINTS" id="PR00411">
    <property type="entry name" value="PNDRDTASEI"/>
</dbReference>
<dbReference type="Pfam" id="PF07992">
    <property type="entry name" value="Pyr_redox_2"/>
    <property type="match status" value="1"/>
</dbReference>
<feature type="domain" description="FAD/NAD(P)-binding" evidence="5">
    <location>
        <begin position="7"/>
        <end position="303"/>
    </location>
</feature>
<dbReference type="InParanoid" id="A0LT16"/>
<evidence type="ECO:0000313" key="7">
    <source>
        <dbReference type="EMBL" id="ABK52576.1"/>
    </source>
</evidence>
<evidence type="ECO:0000259" key="6">
    <source>
        <dbReference type="Pfam" id="PF14759"/>
    </source>
</evidence>
<feature type="domain" description="Reductase C-terminal" evidence="6">
    <location>
        <begin position="322"/>
        <end position="407"/>
    </location>
</feature>
<dbReference type="InterPro" id="IPR036188">
    <property type="entry name" value="FAD/NAD-bd_sf"/>
</dbReference>
<reference evidence="7 8" key="1">
    <citation type="journal article" date="2009" name="Genome Res.">
        <title>Complete genome of the cellulolytic thermophile Acidothermus cellulolyticus 11B provides insights into its ecophysiological and evolutionary adaptations.</title>
        <authorList>
            <person name="Barabote R.D."/>
            <person name="Xie G."/>
            <person name="Leu D.H."/>
            <person name="Normand P."/>
            <person name="Necsulea A."/>
            <person name="Daubin V."/>
            <person name="Medigue C."/>
            <person name="Adney W.S."/>
            <person name="Xu X.C."/>
            <person name="Lapidus A."/>
            <person name="Parales R.E."/>
            <person name="Detter C."/>
            <person name="Pujic P."/>
            <person name="Bruce D."/>
            <person name="Lavire C."/>
            <person name="Challacombe J.F."/>
            <person name="Brettin T.S."/>
            <person name="Berry A.M."/>
        </authorList>
    </citation>
    <scope>NUCLEOTIDE SEQUENCE [LARGE SCALE GENOMIC DNA]</scope>
    <source>
        <strain evidence="8">ATCC 43068 / DSM 8971 / 11B</strain>
    </source>
</reference>
<dbReference type="SUPFAM" id="SSF51905">
    <property type="entry name" value="FAD/NAD(P)-binding domain"/>
    <property type="match status" value="2"/>
</dbReference>
<evidence type="ECO:0000256" key="3">
    <source>
        <dbReference type="ARBA" id="ARBA00022827"/>
    </source>
</evidence>
<dbReference type="InterPro" id="IPR023753">
    <property type="entry name" value="FAD/NAD-binding_dom"/>
</dbReference>
<keyword evidence="4" id="KW-0560">Oxidoreductase</keyword>
<accession>A0LT16</accession>
<dbReference type="GO" id="GO:0005737">
    <property type="term" value="C:cytoplasm"/>
    <property type="evidence" value="ECO:0007669"/>
    <property type="project" value="TreeGrafter"/>
</dbReference>
<keyword evidence="8" id="KW-1185">Reference proteome</keyword>
<protein>
    <submittedName>
        <fullName evidence="7">FAD-dependent pyridine nucleotide-disulfide oxidoreductase</fullName>
    </submittedName>
</protein>
<dbReference type="Gene3D" id="3.50.50.60">
    <property type="entry name" value="FAD/NAD(P)-binding domain"/>
    <property type="match status" value="2"/>
</dbReference>
<dbReference type="EMBL" id="CP000481">
    <property type="protein sequence ID" value="ABK52576.1"/>
    <property type="molecule type" value="Genomic_DNA"/>
</dbReference>
<dbReference type="InterPro" id="IPR016156">
    <property type="entry name" value="FAD/NAD-linked_Rdtase_dimer_sf"/>
</dbReference>
<keyword evidence="3" id="KW-0274">FAD</keyword>
<dbReference type="InterPro" id="IPR028202">
    <property type="entry name" value="Reductase_C"/>
</dbReference>
<proteinExistence type="predicted"/>
<name>A0LT16_ACIC1</name>
<evidence type="ECO:0000256" key="4">
    <source>
        <dbReference type="ARBA" id="ARBA00023002"/>
    </source>
</evidence>
<dbReference type="InterPro" id="IPR050446">
    <property type="entry name" value="FAD-oxidoreductase/Apoptosis"/>
</dbReference>
<dbReference type="RefSeq" id="WP_011719639.1">
    <property type="nucleotide sequence ID" value="NC_008578.1"/>
</dbReference>
<dbReference type="Pfam" id="PF14759">
    <property type="entry name" value="Reductase_C"/>
    <property type="match status" value="1"/>
</dbReference>
<dbReference type="PANTHER" id="PTHR43557">
    <property type="entry name" value="APOPTOSIS-INDUCING FACTOR 1"/>
    <property type="match status" value="1"/>
</dbReference>
<sequence length="409" mass="43792">MVSEQTFVVVGASLAGAKAAEALRSGGFDGRILLIGDDPERPYERPPLSKGFLLGKEPKEKAYVHPENFYAEQNIELRTSTSVTAVHRDRHEVELAGGERIRYDKLLLATGAAPIRPRLPGADLPGVLYLRTMADSVALRAALERGGRVVIVGGGWIGLEVAAAARHYGCAVVLLEPLPAPLYRVLGLELGGFYAQVHRDHGVDVRLGVGAAEFRGTDRVEAVVASDGTVLTADVVVVGVGARPNTALAEAAGLPVENGILVDEFLRTADPDIFAAGDVANAYNPFYGTRIRVEHWANAQDQGSAAAVSMLGRGEPFAKVPYFYSDQYDVGMVYSGLLNPEESYELVYRGSRDSGEFCVFWLKDGVVAAGMNVNVWDVHSDIRALIKSRTPVDPAKLADPGTPIAEAAR</sequence>
<dbReference type="Proteomes" id="UP000008221">
    <property type="component" value="Chromosome"/>
</dbReference>